<dbReference type="Pfam" id="PF01053">
    <property type="entry name" value="Cys_Met_Meta_PP"/>
    <property type="match status" value="1"/>
</dbReference>
<dbReference type="InterPro" id="IPR015424">
    <property type="entry name" value="PyrdxlP-dep_Trfase"/>
</dbReference>
<dbReference type="GO" id="GO:0019346">
    <property type="term" value="P:transsulfuration"/>
    <property type="evidence" value="ECO:0007669"/>
    <property type="project" value="InterPro"/>
</dbReference>
<dbReference type="GO" id="GO:0071268">
    <property type="term" value="P:homocysteine biosynthetic process"/>
    <property type="evidence" value="ECO:0007669"/>
    <property type="project" value="InterPro"/>
</dbReference>
<keyword evidence="2" id="KW-0663">Pyridoxal phosphate</keyword>
<evidence type="ECO:0000313" key="3">
    <source>
        <dbReference type="EMBL" id="KKN85576.1"/>
    </source>
</evidence>
<evidence type="ECO:0000256" key="2">
    <source>
        <dbReference type="ARBA" id="ARBA00022898"/>
    </source>
</evidence>
<dbReference type="PANTHER" id="PTHR11808:SF80">
    <property type="entry name" value="CYSTATHIONINE GAMMA-LYASE"/>
    <property type="match status" value="1"/>
</dbReference>
<dbReference type="PANTHER" id="PTHR11808">
    <property type="entry name" value="TRANS-SULFURATION ENZYME FAMILY MEMBER"/>
    <property type="match status" value="1"/>
</dbReference>
<dbReference type="NCBIfam" id="NF005696">
    <property type="entry name" value="PRK07504.1"/>
    <property type="match status" value="1"/>
</dbReference>
<dbReference type="CDD" id="cd00614">
    <property type="entry name" value="CGS_like"/>
    <property type="match status" value="1"/>
</dbReference>
<name>A0A0F9WI00_9ZZZZ</name>
<dbReference type="InterPro" id="IPR000277">
    <property type="entry name" value="Cys/Met-Metab_PyrdxlP-dep_enz"/>
</dbReference>
<dbReference type="Gene3D" id="3.40.640.10">
    <property type="entry name" value="Type I PLP-dependent aspartate aminotransferase-like (Major domain)"/>
    <property type="match status" value="1"/>
</dbReference>
<dbReference type="FunFam" id="3.40.640.10:FF:000046">
    <property type="entry name" value="Cystathionine gamma-lyase"/>
    <property type="match status" value="1"/>
</dbReference>
<dbReference type="AlphaFoldDB" id="A0A0F9WI00"/>
<dbReference type="GO" id="GO:0005737">
    <property type="term" value="C:cytoplasm"/>
    <property type="evidence" value="ECO:0007669"/>
    <property type="project" value="TreeGrafter"/>
</dbReference>
<evidence type="ECO:0008006" key="4">
    <source>
        <dbReference type="Google" id="ProtNLM"/>
    </source>
</evidence>
<organism evidence="3">
    <name type="scientific">marine sediment metagenome</name>
    <dbReference type="NCBI Taxonomy" id="412755"/>
    <lineage>
        <taxon>unclassified sequences</taxon>
        <taxon>metagenomes</taxon>
        <taxon>ecological metagenomes</taxon>
    </lineage>
</organism>
<protein>
    <recommendedName>
        <fullName evidence="4">O-succinylhomoserine sulfhydrylase</fullName>
    </recommendedName>
</protein>
<dbReference type="GO" id="GO:0016846">
    <property type="term" value="F:carbon-sulfur lyase activity"/>
    <property type="evidence" value="ECO:0007669"/>
    <property type="project" value="TreeGrafter"/>
</dbReference>
<comment type="caution">
    <text evidence="3">The sequence shown here is derived from an EMBL/GenBank/DDBJ whole genome shotgun (WGS) entry which is preliminary data.</text>
</comment>
<sequence>MLKKADERRKLRPATAMVHGGTMRSGFGETSEALFLTQGFVYDSAEAAEARFKGEEPGFIYSRYANPTTRMFEERMMALEGAEDARATASGMAAVAAAMQCQVTAGDHVVAARALFGSCRYVVETVLGRCGVACTLIDGRDLDAWRDAVRPETKVFFLESPTNPTLEVIDIAAVAEIAHAAGARLVVDNVFATPMQQRPLELGADVVVYSATKHIDGQGRCLGGIVLSSKDWIDENLHDYFRHTGPSLSPFNAWTLLKGLETLPIRVAHQTRSAARIADILAERQEVAKVIYPGRADHPDAAVIARQMSGGSTLLAFEVNGGKPAAFAFSNALEIILISNNLGDAKSLITHPATTTHKNLAPEARAELGISDGLLRLSVGLEDVEDLIEDIVGALTAGR</sequence>
<reference evidence="3" key="1">
    <citation type="journal article" date="2015" name="Nature">
        <title>Complex archaea that bridge the gap between prokaryotes and eukaryotes.</title>
        <authorList>
            <person name="Spang A."/>
            <person name="Saw J.H."/>
            <person name="Jorgensen S.L."/>
            <person name="Zaremba-Niedzwiedzka K."/>
            <person name="Martijn J."/>
            <person name="Lind A.E."/>
            <person name="van Eijk R."/>
            <person name="Schleper C."/>
            <person name="Guy L."/>
            <person name="Ettema T.J."/>
        </authorList>
    </citation>
    <scope>NUCLEOTIDE SEQUENCE</scope>
</reference>
<gene>
    <name evidence="3" type="ORF">LCGC14_0277040</name>
</gene>
<dbReference type="InterPro" id="IPR015422">
    <property type="entry name" value="PyrdxlP-dep_Trfase_small"/>
</dbReference>
<dbReference type="Gene3D" id="3.90.1150.10">
    <property type="entry name" value="Aspartate Aminotransferase, domain 1"/>
    <property type="match status" value="1"/>
</dbReference>
<dbReference type="PIRSF" id="PIRSF001434">
    <property type="entry name" value="CGS"/>
    <property type="match status" value="1"/>
</dbReference>
<proteinExistence type="inferred from homology"/>
<dbReference type="InterPro" id="IPR015421">
    <property type="entry name" value="PyrdxlP-dep_Trfase_major"/>
</dbReference>
<evidence type="ECO:0000256" key="1">
    <source>
        <dbReference type="ARBA" id="ARBA00001933"/>
    </source>
</evidence>
<dbReference type="InterPro" id="IPR006234">
    <property type="entry name" value="O-succ-hSer_sulfhydrylase"/>
</dbReference>
<dbReference type="HAMAP" id="MF_02056">
    <property type="entry name" value="MetZ"/>
    <property type="match status" value="1"/>
</dbReference>
<comment type="cofactor">
    <cofactor evidence="1">
        <name>pyridoxal 5'-phosphate</name>
        <dbReference type="ChEBI" id="CHEBI:597326"/>
    </cofactor>
</comment>
<dbReference type="NCBIfam" id="TIGR01325">
    <property type="entry name" value="O_suc_HS_sulf"/>
    <property type="match status" value="1"/>
</dbReference>
<dbReference type="GO" id="GO:0030170">
    <property type="term" value="F:pyridoxal phosphate binding"/>
    <property type="evidence" value="ECO:0007669"/>
    <property type="project" value="InterPro"/>
</dbReference>
<dbReference type="SUPFAM" id="SSF53383">
    <property type="entry name" value="PLP-dependent transferases"/>
    <property type="match status" value="1"/>
</dbReference>
<accession>A0A0F9WI00</accession>
<dbReference type="EMBL" id="LAZR01000157">
    <property type="protein sequence ID" value="KKN85576.1"/>
    <property type="molecule type" value="Genomic_DNA"/>
</dbReference>